<evidence type="ECO:0000313" key="3">
    <source>
        <dbReference type="Proteomes" id="UP001153714"/>
    </source>
</evidence>
<evidence type="ECO:0000256" key="1">
    <source>
        <dbReference type="SAM" id="SignalP"/>
    </source>
</evidence>
<dbReference type="OrthoDB" id="7488768at2759"/>
<reference evidence="2" key="2">
    <citation type="submission" date="2022-10" db="EMBL/GenBank/DDBJ databases">
        <authorList>
            <consortium name="ENA_rothamsted_submissions"/>
            <consortium name="culmorum"/>
            <person name="King R."/>
        </authorList>
    </citation>
    <scope>NUCLEOTIDE SEQUENCE</scope>
</reference>
<evidence type="ECO:0000313" key="2">
    <source>
        <dbReference type="EMBL" id="CAG9790565.1"/>
    </source>
</evidence>
<name>A0A9N9R6K8_9NEOP</name>
<protein>
    <submittedName>
        <fullName evidence="2">Uncharacterized protein</fullName>
    </submittedName>
</protein>
<dbReference type="AlphaFoldDB" id="A0A9N9R6K8"/>
<keyword evidence="1" id="KW-0732">Signal</keyword>
<reference evidence="2" key="1">
    <citation type="submission" date="2021-12" db="EMBL/GenBank/DDBJ databases">
        <authorList>
            <person name="King R."/>
        </authorList>
    </citation>
    <scope>NUCLEOTIDE SEQUENCE</scope>
</reference>
<keyword evidence="3" id="KW-1185">Reference proteome</keyword>
<organism evidence="2 3">
    <name type="scientific">Diatraea saccharalis</name>
    <name type="common">sugarcane borer</name>
    <dbReference type="NCBI Taxonomy" id="40085"/>
    <lineage>
        <taxon>Eukaryota</taxon>
        <taxon>Metazoa</taxon>
        <taxon>Ecdysozoa</taxon>
        <taxon>Arthropoda</taxon>
        <taxon>Hexapoda</taxon>
        <taxon>Insecta</taxon>
        <taxon>Pterygota</taxon>
        <taxon>Neoptera</taxon>
        <taxon>Endopterygota</taxon>
        <taxon>Lepidoptera</taxon>
        <taxon>Glossata</taxon>
        <taxon>Ditrysia</taxon>
        <taxon>Pyraloidea</taxon>
        <taxon>Crambidae</taxon>
        <taxon>Crambinae</taxon>
        <taxon>Diatraea</taxon>
    </lineage>
</organism>
<gene>
    <name evidence="2" type="ORF">DIATSA_LOCUS8230</name>
</gene>
<feature type="signal peptide" evidence="1">
    <location>
        <begin position="1"/>
        <end position="16"/>
    </location>
</feature>
<dbReference type="EMBL" id="OU893353">
    <property type="protein sequence ID" value="CAG9790565.1"/>
    <property type="molecule type" value="Genomic_DNA"/>
</dbReference>
<accession>A0A9N9R6K8</accession>
<proteinExistence type="predicted"/>
<dbReference type="Proteomes" id="UP001153714">
    <property type="component" value="Chromosome 22"/>
</dbReference>
<sequence length="168" mass="19333">MFKVPWLGLFSSQAYCYVLLQVSKDEQNRSNVDALIHKVVPSEQYDKLAAKITRKQFPTLQEQEKLEQNPEPIFKSHNVKGEKKDEHSDIIQTIKDIFSDKPALRTGSLQIAPEVINFRSNKPTLLYEVSSDLLVQIIKEILSSKKLAQYTDEIVRRAAVVYKTIKDK</sequence>
<feature type="chain" id="PRO_5040471178" evidence="1">
    <location>
        <begin position="17"/>
        <end position="168"/>
    </location>
</feature>